<evidence type="ECO:0008006" key="4">
    <source>
        <dbReference type="Google" id="ProtNLM"/>
    </source>
</evidence>
<keyword evidence="3" id="KW-1185">Reference proteome</keyword>
<keyword evidence="1" id="KW-0732">Signal</keyword>
<sequence length="286" mass="29477">MIRQALPFVALLGLAACDGAAITGPAGGDDSSNTPSGGVCDGTTIVCMDEANSFTYDATKDEIHINNLPFDLDGTYQKVDGLTVDGQQVYRNADGARNYYALYVQGSNPLTAASVAATDSYIDYGYSGTMFRGTGDIDLPTDAQATYEGTYQGIRIYETGGAHGFSSGTVKMVVDFEDFDNTGLISTSIGNRVAYDASGAAIGTLPGLVVGDTQHSDGVIQATPISEGYGDTATGASGTLAGIFGGENGDQVAGVLVLEGPDALDADVRVRETGAFVIDQVSLIRP</sequence>
<name>A0ABW5A7A6_9RHOB</name>
<accession>A0ABW5A7A6</accession>
<reference evidence="3" key="1">
    <citation type="journal article" date="2019" name="Int. J. Syst. Evol. Microbiol.">
        <title>The Global Catalogue of Microorganisms (GCM) 10K type strain sequencing project: providing services to taxonomists for standard genome sequencing and annotation.</title>
        <authorList>
            <consortium name="The Broad Institute Genomics Platform"/>
            <consortium name="The Broad Institute Genome Sequencing Center for Infectious Disease"/>
            <person name="Wu L."/>
            <person name="Ma J."/>
        </authorList>
    </citation>
    <scope>NUCLEOTIDE SEQUENCE [LARGE SCALE GENOMIC DNA]</scope>
    <source>
        <strain evidence="3">CCUG 55131</strain>
    </source>
</reference>
<gene>
    <name evidence="2" type="ORF">ACFSM0_06375</name>
</gene>
<organism evidence="2 3">
    <name type="scientific">Rhodobacter lacus</name>
    <dbReference type="NCBI Taxonomy" id="1641972"/>
    <lineage>
        <taxon>Bacteria</taxon>
        <taxon>Pseudomonadati</taxon>
        <taxon>Pseudomonadota</taxon>
        <taxon>Alphaproteobacteria</taxon>
        <taxon>Rhodobacterales</taxon>
        <taxon>Rhodobacter group</taxon>
        <taxon>Rhodobacter</taxon>
    </lineage>
</organism>
<proteinExistence type="predicted"/>
<dbReference type="PROSITE" id="PS51257">
    <property type="entry name" value="PROKAR_LIPOPROTEIN"/>
    <property type="match status" value="1"/>
</dbReference>
<protein>
    <recommendedName>
        <fullName evidence="4">Transferrin-binding protein B C-lobe/N-lobe beta barrel domain-containing protein</fullName>
    </recommendedName>
</protein>
<evidence type="ECO:0000256" key="1">
    <source>
        <dbReference type="SAM" id="SignalP"/>
    </source>
</evidence>
<evidence type="ECO:0000313" key="3">
    <source>
        <dbReference type="Proteomes" id="UP001597413"/>
    </source>
</evidence>
<feature type="chain" id="PRO_5045104418" description="Transferrin-binding protein B C-lobe/N-lobe beta barrel domain-containing protein" evidence="1">
    <location>
        <begin position="21"/>
        <end position="286"/>
    </location>
</feature>
<feature type="signal peptide" evidence="1">
    <location>
        <begin position="1"/>
        <end position="20"/>
    </location>
</feature>
<dbReference type="EMBL" id="JBHUIX010000005">
    <property type="protein sequence ID" value="MFD2173706.1"/>
    <property type="molecule type" value="Genomic_DNA"/>
</dbReference>
<dbReference type="Gene3D" id="2.40.160.90">
    <property type="match status" value="1"/>
</dbReference>
<dbReference type="RefSeq" id="WP_377388426.1">
    <property type="nucleotide sequence ID" value="NZ_JBHUIX010000005.1"/>
</dbReference>
<dbReference type="Proteomes" id="UP001597413">
    <property type="component" value="Unassembled WGS sequence"/>
</dbReference>
<comment type="caution">
    <text evidence="2">The sequence shown here is derived from an EMBL/GenBank/DDBJ whole genome shotgun (WGS) entry which is preliminary data.</text>
</comment>
<evidence type="ECO:0000313" key="2">
    <source>
        <dbReference type="EMBL" id="MFD2173706.1"/>
    </source>
</evidence>